<reference evidence="1 2" key="1">
    <citation type="submission" date="2019-05" db="EMBL/GenBank/DDBJ databases">
        <title>Another draft genome of Portunus trituberculatus and its Hox gene families provides insights of decapod evolution.</title>
        <authorList>
            <person name="Jeong J.-H."/>
            <person name="Song I."/>
            <person name="Kim S."/>
            <person name="Choi T."/>
            <person name="Kim D."/>
            <person name="Ryu S."/>
            <person name="Kim W."/>
        </authorList>
    </citation>
    <scope>NUCLEOTIDE SEQUENCE [LARGE SCALE GENOMIC DNA]</scope>
    <source>
        <tissue evidence="1">Muscle</tissue>
    </source>
</reference>
<organism evidence="1 2">
    <name type="scientific">Portunus trituberculatus</name>
    <name type="common">Swimming crab</name>
    <name type="synonym">Neptunus trituberculatus</name>
    <dbReference type="NCBI Taxonomy" id="210409"/>
    <lineage>
        <taxon>Eukaryota</taxon>
        <taxon>Metazoa</taxon>
        <taxon>Ecdysozoa</taxon>
        <taxon>Arthropoda</taxon>
        <taxon>Crustacea</taxon>
        <taxon>Multicrustacea</taxon>
        <taxon>Malacostraca</taxon>
        <taxon>Eumalacostraca</taxon>
        <taxon>Eucarida</taxon>
        <taxon>Decapoda</taxon>
        <taxon>Pleocyemata</taxon>
        <taxon>Brachyura</taxon>
        <taxon>Eubrachyura</taxon>
        <taxon>Portunoidea</taxon>
        <taxon>Portunidae</taxon>
        <taxon>Portuninae</taxon>
        <taxon>Portunus</taxon>
    </lineage>
</organism>
<evidence type="ECO:0000313" key="2">
    <source>
        <dbReference type="Proteomes" id="UP000324222"/>
    </source>
</evidence>
<name>A0A5B7DWM6_PORTR</name>
<evidence type="ECO:0000313" key="1">
    <source>
        <dbReference type="EMBL" id="MPC26082.1"/>
    </source>
</evidence>
<gene>
    <name evidence="1" type="ORF">E2C01_019213</name>
</gene>
<proteinExistence type="predicted"/>
<dbReference type="Proteomes" id="UP000324222">
    <property type="component" value="Unassembled WGS sequence"/>
</dbReference>
<dbReference type="AlphaFoldDB" id="A0A5B7DWM6"/>
<comment type="caution">
    <text evidence="1">The sequence shown here is derived from an EMBL/GenBank/DDBJ whole genome shotgun (WGS) entry which is preliminary data.</text>
</comment>
<accession>A0A5B7DWM6</accession>
<keyword evidence="2" id="KW-1185">Reference proteome</keyword>
<protein>
    <submittedName>
        <fullName evidence="1">Uncharacterized protein</fullName>
    </submittedName>
</protein>
<dbReference type="EMBL" id="VSRR010001552">
    <property type="protein sequence ID" value="MPC26082.1"/>
    <property type="molecule type" value="Genomic_DNA"/>
</dbReference>
<sequence>MPFLIPPYDAVFTATNWETTSLNAHDNTRRLNPPQEGTKRLRRHITAACRLPRAATPNTLPHLMSRPVATNKHALPWALLKENVTTANLRSLKGGKQRQFLTALTFT</sequence>